<accession>A0AAV6GEC6</accession>
<gene>
    <name evidence="2" type="ORF">AALO_G00152000</name>
</gene>
<sequence>MFNAEHPQKTPIQTGRGSNCVDLKTRGTLSGYLPPQRPLESGFVSEYTAGEKRRAREPHNSQTYNK</sequence>
<proteinExistence type="predicted"/>
<dbReference type="AlphaFoldDB" id="A0AAV6GEC6"/>
<feature type="region of interest" description="Disordered" evidence="1">
    <location>
        <begin position="1"/>
        <end position="66"/>
    </location>
</feature>
<reference evidence="2" key="1">
    <citation type="submission" date="2020-10" db="EMBL/GenBank/DDBJ databases">
        <title>Chromosome-scale genome assembly of the Allis shad, Alosa alosa.</title>
        <authorList>
            <person name="Margot Z."/>
            <person name="Christophe K."/>
            <person name="Cabau C."/>
            <person name="Louis A."/>
            <person name="Berthelot C."/>
            <person name="Parey E."/>
            <person name="Roest Crollius H."/>
            <person name="Montfort J."/>
            <person name="Robinson-Rechavi M."/>
            <person name="Bucao C."/>
            <person name="Bouchez O."/>
            <person name="Gislard M."/>
            <person name="Lluch J."/>
            <person name="Milhes M."/>
            <person name="Lampietro C."/>
            <person name="Lopez Roques C."/>
            <person name="Donnadieu C."/>
            <person name="Braasch I."/>
            <person name="Desvignes T."/>
            <person name="Postlethwait J."/>
            <person name="Bobe J."/>
            <person name="Guiguen Y."/>
        </authorList>
    </citation>
    <scope>NUCLEOTIDE SEQUENCE</scope>
    <source>
        <strain evidence="2">M-15738</strain>
        <tissue evidence="2">Blood</tissue>
    </source>
</reference>
<dbReference type="Proteomes" id="UP000823561">
    <property type="component" value="Chromosome 11"/>
</dbReference>
<evidence type="ECO:0000256" key="1">
    <source>
        <dbReference type="SAM" id="MobiDB-lite"/>
    </source>
</evidence>
<feature type="compositionally biased region" description="Basic and acidic residues" evidence="1">
    <location>
        <begin position="49"/>
        <end position="59"/>
    </location>
</feature>
<protein>
    <submittedName>
        <fullName evidence="2">Uncharacterized protein</fullName>
    </submittedName>
</protein>
<name>A0AAV6GEC6_9TELE</name>
<dbReference type="EMBL" id="JADWDJ010000011">
    <property type="protein sequence ID" value="KAG5273499.1"/>
    <property type="molecule type" value="Genomic_DNA"/>
</dbReference>
<evidence type="ECO:0000313" key="2">
    <source>
        <dbReference type="EMBL" id="KAG5273499.1"/>
    </source>
</evidence>
<keyword evidence="3" id="KW-1185">Reference proteome</keyword>
<comment type="caution">
    <text evidence="2">The sequence shown here is derived from an EMBL/GenBank/DDBJ whole genome shotgun (WGS) entry which is preliminary data.</text>
</comment>
<evidence type="ECO:0000313" key="3">
    <source>
        <dbReference type="Proteomes" id="UP000823561"/>
    </source>
</evidence>
<organism evidence="2 3">
    <name type="scientific">Alosa alosa</name>
    <name type="common">allis shad</name>
    <dbReference type="NCBI Taxonomy" id="278164"/>
    <lineage>
        <taxon>Eukaryota</taxon>
        <taxon>Metazoa</taxon>
        <taxon>Chordata</taxon>
        <taxon>Craniata</taxon>
        <taxon>Vertebrata</taxon>
        <taxon>Euteleostomi</taxon>
        <taxon>Actinopterygii</taxon>
        <taxon>Neopterygii</taxon>
        <taxon>Teleostei</taxon>
        <taxon>Clupei</taxon>
        <taxon>Clupeiformes</taxon>
        <taxon>Clupeoidei</taxon>
        <taxon>Clupeidae</taxon>
        <taxon>Alosa</taxon>
    </lineage>
</organism>